<reference evidence="2 3" key="1">
    <citation type="submission" date="2013-08" db="EMBL/GenBank/DDBJ databases">
        <title>Genomic analysis of Lysobacter defluvii.</title>
        <authorList>
            <person name="Wang Q."/>
            <person name="Wang G."/>
        </authorList>
    </citation>
    <scope>NUCLEOTIDE SEQUENCE [LARGE SCALE GENOMIC DNA]</scope>
    <source>
        <strain evidence="2 3">IMMIB APB-9</strain>
    </source>
</reference>
<keyword evidence="1" id="KW-0732">Signal</keyword>
<dbReference type="Gene3D" id="2.60.120.1140">
    <property type="entry name" value="Protein of unknown function DUF192"/>
    <property type="match status" value="1"/>
</dbReference>
<dbReference type="OrthoDB" id="5526466at2"/>
<dbReference type="PANTHER" id="PTHR37953">
    <property type="entry name" value="UPF0127 PROTEIN MJ1496"/>
    <property type="match status" value="1"/>
</dbReference>
<feature type="chain" id="PRO_5001966571" evidence="1">
    <location>
        <begin position="26"/>
        <end position="154"/>
    </location>
</feature>
<evidence type="ECO:0000313" key="2">
    <source>
        <dbReference type="EMBL" id="KGO97564.1"/>
    </source>
</evidence>
<feature type="signal peptide" evidence="1">
    <location>
        <begin position="1"/>
        <end position="25"/>
    </location>
</feature>
<protein>
    <submittedName>
        <fullName evidence="2">ACR family protein</fullName>
    </submittedName>
</protein>
<sequence>MPAIRLPLLAFVALLALLAGGCAHASGTWVELAGERYQVEVADDQESRARGLMFRESLPDGHGMLFVHEREEWLSYWMKNTLIPLDILYFDAERRLVGQQRQVPPCPPATRCGTYPSQAPAMFVLELNAGEAERIGLQDGMVITFGPGITPVGR</sequence>
<organism evidence="2 3">
    <name type="scientific">Lysobacter defluvii IMMIB APB-9 = DSM 18482</name>
    <dbReference type="NCBI Taxonomy" id="1385515"/>
    <lineage>
        <taxon>Bacteria</taxon>
        <taxon>Pseudomonadati</taxon>
        <taxon>Pseudomonadota</taxon>
        <taxon>Gammaproteobacteria</taxon>
        <taxon>Lysobacterales</taxon>
        <taxon>Lysobacteraceae</taxon>
        <taxon>Novilysobacter</taxon>
    </lineage>
</organism>
<dbReference type="EMBL" id="AVBH01000311">
    <property type="protein sequence ID" value="KGO97564.1"/>
    <property type="molecule type" value="Genomic_DNA"/>
</dbReference>
<dbReference type="Proteomes" id="UP000030003">
    <property type="component" value="Unassembled WGS sequence"/>
</dbReference>
<keyword evidence="3" id="KW-1185">Reference proteome</keyword>
<evidence type="ECO:0000256" key="1">
    <source>
        <dbReference type="SAM" id="SignalP"/>
    </source>
</evidence>
<dbReference type="PROSITE" id="PS51257">
    <property type="entry name" value="PROKAR_LIPOPROTEIN"/>
    <property type="match status" value="1"/>
</dbReference>
<dbReference type="InterPro" id="IPR038695">
    <property type="entry name" value="Saro_0823-like_sf"/>
</dbReference>
<proteinExistence type="predicted"/>
<accession>A0A0A0M5S8</accession>
<name>A0A0A0M5S8_9GAMM</name>
<dbReference type="RefSeq" id="WP_027070117.1">
    <property type="nucleotide sequence ID" value="NZ_AUHT01000008.1"/>
</dbReference>
<dbReference type="AlphaFoldDB" id="A0A0A0M5S8"/>
<dbReference type="PANTHER" id="PTHR37953:SF1">
    <property type="entry name" value="UPF0127 PROTEIN MJ1496"/>
    <property type="match status" value="1"/>
</dbReference>
<dbReference type="eggNOG" id="COG1430">
    <property type="taxonomic scope" value="Bacteria"/>
</dbReference>
<evidence type="ECO:0000313" key="3">
    <source>
        <dbReference type="Proteomes" id="UP000030003"/>
    </source>
</evidence>
<dbReference type="Pfam" id="PF02643">
    <property type="entry name" value="DUF192"/>
    <property type="match status" value="1"/>
</dbReference>
<comment type="caution">
    <text evidence="2">The sequence shown here is derived from an EMBL/GenBank/DDBJ whole genome shotgun (WGS) entry which is preliminary data.</text>
</comment>
<dbReference type="InterPro" id="IPR003795">
    <property type="entry name" value="DUF192"/>
</dbReference>
<gene>
    <name evidence="2" type="ORF">N791_11410</name>
</gene>